<dbReference type="InterPro" id="IPR027417">
    <property type="entry name" value="P-loop_NTPase"/>
</dbReference>
<dbReference type="Gene3D" id="3.40.50.300">
    <property type="entry name" value="P-loop containing nucleotide triphosphate hydrolases"/>
    <property type="match status" value="1"/>
</dbReference>
<evidence type="ECO:0000256" key="7">
    <source>
        <dbReference type="SAM" id="Phobius"/>
    </source>
</evidence>
<dbReference type="CDD" id="cd03251">
    <property type="entry name" value="ABCC_MsbA"/>
    <property type="match status" value="1"/>
</dbReference>
<dbReference type="Pfam" id="PF00005">
    <property type="entry name" value="ABC_tran"/>
    <property type="match status" value="1"/>
</dbReference>
<keyword evidence="2 7" id="KW-0812">Transmembrane</keyword>
<feature type="domain" description="ABC transporter" evidence="8">
    <location>
        <begin position="345"/>
        <end position="580"/>
    </location>
</feature>
<evidence type="ECO:0000256" key="5">
    <source>
        <dbReference type="ARBA" id="ARBA00022989"/>
    </source>
</evidence>
<protein>
    <submittedName>
        <fullName evidence="10">ABC transporter ATP-binding protein</fullName>
    </submittedName>
</protein>
<evidence type="ECO:0000256" key="2">
    <source>
        <dbReference type="ARBA" id="ARBA00022692"/>
    </source>
</evidence>
<feature type="transmembrane region" description="Helical" evidence="7">
    <location>
        <begin position="20"/>
        <end position="42"/>
    </location>
</feature>
<dbReference type="EMBL" id="DVNG01000103">
    <property type="protein sequence ID" value="HIU50700.1"/>
    <property type="molecule type" value="Genomic_DNA"/>
</dbReference>
<reference evidence="10" key="2">
    <citation type="journal article" date="2021" name="PeerJ">
        <title>Extensive microbial diversity within the chicken gut microbiome revealed by metagenomics and culture.</title>
        <authorList>
            <person name="Gilroy R."/>
            <person name="Ravi A."/>
            <person name="Getino M."/>
            <person name="Pursley I."/>
            <person name="Horton D.L."/>
            <person name="Alikhan N.F."/>
            <person name="Baker D."/>
            <person name="Gharbi K."/>
            <person name="Hall N."/>
            <person name="Watson M."/>
            <person name="Adriaenssens E.M."/>
            <person name="Foster-Nyarko E."/>
            <person name="Jarju S."/>
            <person name="Secka A."/>
            <person name="Antonio M."/>
            <person name="Oren A."/>
            <person name="Chaudhuri R.R."/>
            <person name="La Ragione R."/>
            <person name="Hildebrand F."/>
            <person name="Pallen M.J."/>
        </authorList>
    </citation>
    <scope>NUCLEOTIDE SEQUENCE</scope>
    <source>
        <strain evidence="10">ChiGjej1B1-1684</strain>
    </source>
</reference>
<dbReference type="InterPro" id="IPR039421">
    <property type="entry name" value="Type_1_exporter"/>
</dbReference>
<dbReference type="Proteomes" id="UP000824118">
    <property type="component" value="Unassembled WGS sequence"/>
</dbReference>
<dbReference type="InterPro" id="IPR003439">
    <property type="entry name" value="ABC_transporter-like_ATP-bd"/>
</dbReference>
<dbReference type="SUPFAM" id="SSF52540">
    <property type="entry name" value="P-loop containing nucleoside triphosphate hydrolases"/>
    <property type="match status" value="1"/>
</dbReference>
<evidence type="ECO:0000256" key="1">
    <source>
        <dbReference type="ARBA" id="ARBA00004651"/>
    </source>
</evidence>
<dbReference type="InterPro" id="IPR017871">
    <property type="entry name" value="ABC_transporter-like_CS"/>
</dbReference>
<keyword evidence="3" id="KW-0547">Nucleotide-binding</keyword>
<dbReference type="InterPro" id="IPR036640">
    <property type="entry name" value="ABC1_TM_sf"/>
</dbReference>
<evidence type="ECO:0000313" key="11">
    <source>
        <dbReference type="Proteomes" id="UP000824118"/>
    </source>
</evidence>
<organism evidence="10 11">
    <name type="scientific">Candidatus Limousia pullorum</name>
    <dbReference type="NCBI Taxonomy" id="2840860"/>
    <lineage>
        <taxon>Bacteria</taxon>
        <taxon>Bacillati</taxon>
        <taxon>Bacillota</taxon>
        <taxon>Clostridia</taxon>
        <taxon>Eubacteriales</taxon>
        <taxon>Oscillospiraceae</taxon>
        <taxon>Oscillospiraceae incertae sedis</taxon>
        <taxon>Candidatus Limousia</taxon>
    </lineage>
</organism>
<dbReference type="PROSITE" id="PS50929">
    <property type="entry name" value="ABC_TM1F"/>
    <property type="match status" value="1"/>
</dbReference>
<gene>
    <name evidence="10" type="ORF">IAD22_06785</name>
</gene>
<evidence type="ECO:0000256" key="4">
    <source>
        <dbReference type="ARBA" id="ARBA00022840"/>
    </source>
</evidence>
<dbReference type="PROSITE" id="PS00211">
    <property type="entry name" value="ABC_TRANSPORTER_1"/>
    <property type="match status" value="1"/>
</dbReference>
<evidence type="ECO:0000259" key="8">
    <source>
        <dbReference type="PROSITE" id="PS50893"/>
    </source>
</evidence>
<dbReference type="CDD" id="cd18549">
    <property type="entry name" value="ABC_6TM_YwjA_like"/>
    <property type="match status" value="1"/>
</dbReference>
<name>A0A9D1LZ60_9FIRM</name>
<accession>A0A9D1LZ60</accession>
<dbReference type="InterPro" id="IPR003593">
    <property type="entry name" value="AAA+_ATPase"/>
</dbReference>
<dbReference type="SMART" id="SM00382">
    <property type="entry name" value="AAA"/>
    <property type="match status" value="1"/>
</dbReference>
<feature type="domain" description="ABC transmembrane type-1" evidence="9">
    <location>
        <begin position="26"/>
        <end position="311"/>
    </location>
</feature>
<feature type="transmembrane region" description="Helical" evidence="7">
    <location>
        <begin position="166"/>
        <end position="186"/>
    </location>
</feature>
<dbReference type="PROSITE" id="PS50893">
    <property type="entry name" value="ABC_TRANSPORTER_2"/>
    <property type="match status" value="1"/>
</dbReference>
<comment type="subcellular location">
    <subcellularLocation>
        <location evidence="1">Cell membrane</location>
        <topology evidence="1">Multi-pass membrane protein</topology>
    </subcellularLocation>
</comment>
<comment type="caution">
    <text evidence="10">The sequence shown here is derived from an EMBL/GenBank/DDBJ whole genome shotgun (WGS) entry which is preliminary data.</text>
</comment>
<keyword evidence="6 7" id="KW-0472">Membrane</keyword>
<evidence type="ECO:0000256" key="3">
    <source>
        <dbReference type="ARBA" id="ARBA00022741"/>
    </source>
</evidence>
<dbReference type="SUPFAM" id="SSF90123">
    <property type="entry name" value="ABC transporter transmembrane region"/>
    <property type="match status" value="1"/>
</dbReference>
<reference evidence="10" key="1">
    <citation type="submission" date="2020-10" db="EMBL/GenBank/DDBJ databases">
        <authorList>
            <person name="Gilroy R."/>
        </authorList>
    </citation>
    <scope>NUCLEOTIDE SEQUENCE</scope>
    <source>
        <strain evidence="10">ChiGjej1B1-1684</strain>
    </source>
</reference>
<evidence type="ECO:0000313" key="10">
    <source>
        <dbReference type="EMBL" id="HIU50700.1"/>
    </source>
</evidence>
<proteinExistence type="predicted"/>
<dbReference type="AlphaFoldDB" id="A0A9D1LZ60"/>
<evidence type="ECO:0000256" key="6">
    <source>
        <dbReference type="ARBA" id="ARBA00023136"/>
    </source>
</evidence>
<sequence length="585" mass="66086">MLTDLGVIYLLKRFLPYYKPYLGIVVIDLLCAGLSTVCELVFPMIVRQITNSAAAGITDAFLPMAIRLVVIYLFLRIVDTVANYYMAYIGHVMGVRLETDMRRDLFAHLERLSFSFYDNAKVGQLMSRITNDLFDVTEFSHHCPEEFFIAGLKIVGSFVILAGVNIWMTLIIFALLPLMLTGIIFFRRNMKRGFKETRVQTAELNAMIEDSLTGIRVVKSFANEPVEQEKFDRENNKFLKIKSFAYRYMALFQGSTRFMDGVMYVAVILVGSIFMANGFINGADLVAYLLYIQTLLTTIRRIVEFAEQFQKGTTGIERFFEIMDEPVAIKDKENPVVMDKVEGEIKFENVSFSYSEEGEKVLDNINIDVKKGESIALVGPSGGGKTTLCSLIPRFYDVTDGKVTLDSVDVRDISLDSLRKNIGVVQQDVYLFNGTVRENIAYGKENPTEEEIITAAKLAGAHEFILGLSEGYDTYVGERGVKLSGGQKQRISIARLFLKNPPVLILDEATSALDNESELLVQQSLERLAKDRTTFIIAHRLTTIRNAARIFVLTEEGIAEVGTHKELMEKKGEYYKLYSMYSQRS</sequence>
<dbReference type="GO" id="GO:0005524">
    <property type="term" value="F:ATP binding"/>
    <property type="evidence" value="ECO:0007669"/>
    <property type="project" value="UniProtKB-KW"/>
</dbReference>
<dbReference type="Gene3D" id="1.20.1560.10">
    <property type="entry name" value="ABC transporter type 1, transmembrane domain"/>
    <property type="match status" value="1"/>
</dbReference>
<dbReference type="PANTHER" id="PTHR43394:SF1">
    <property type="entry name" value="ATP-BINDING CASSETTE SUB-FAMILY B MEMBER 10, MITOCHONDRIAL"/>
    <property type="match status" value="1"/>
</dbReference>
<dbReference type="Pfam" id="PF00664">
    <property type="entry name" value="ABC_membrane"/>
    <property type="match status" value="1"/>
</dbReference>
<dbReference type="PANTHER" id="PTHR43394">
    <property type="entry name" value="ATP-DEPENDENT PERMEASE MDL1, MITOCHONDRIAL"/>
    <property type="match status" value="1"/>
</dbReference>
<keyword evidence="4 10" id="KW-0067">ATP-binding</keyword>
<evidence type="ECO:0000259" key="9">
    <source>
        <dbReference type="PROSITE" id="PS50929"/>
    </source>
</evidence>
<dbReference type="GO" id="GO:0005886">
    <property type="term" value="C:plasma membrane"/>
    <property type="evidence" value="ECO:0007669"/>
    <property type="project" value="UniProtKB-SubCell"/>
</dbReference>
<keyword evidence="5 7" id="KW-1133">Transmembrane helix</keyword>
<dbReference type="InterPro" id="IPR011527">
    <property type="entry name" value="ABC1_TM_dom"/>
</dbReference>
<dbReference type="FunFam" id="3.40.50.300:FF:000218">
    <property type="entry name" value="Multidrug ABC transporter ATP-binding protein"/>
    <property type="match status" value="1"/>
</dbReference>
<dbReference type="GO" id="GO:0015421">
    <property type="term" value="F:ABC-type oligopeptide transporter activity"/>
    <property type="evidence" value="ECO:0007669"/>
    <property type="project" value="TreeGrafter"/>
</dbReference>
<dbReference type="GO" id="GO:0016887">
    <property type="term" value="F:ATP hydrolysis activity"/>
    <property type="evidence" value="ECO:0007669"/>
    <property type="project" value="InterPro"/>
</dbReference>
<feature type="transmembrane region" description="Helical" evidence="7">
    <location>
        <begin position="261"/>
        <end position="280"/>
    </location>
</feature>